<proteinExistence type="inferred from homology"/>
<feature type="domain" description="DNA2/NAM7 helicase-like C-terminal" evidence="7">
    <location>
        <begin position="596"/>
        <end position="766"/>
    </location>
</feature>
<keyword evidence="4 8" id="KW-0347">Helicase</keyword>
<dbReference type="CDD" id="cd18808">
    <property type="entry name" value="SF1_C_Upf1"/>
    <property type="match status" value="1"/>
</dbReference>
<sequence length="898" mass="101122">MEQSLVQLIDYFRRCYRADNYGISISDVTKIAGSRQLVIEGNDELACGDLPKLPLVDDKVEPLVAQVEKYQKERLLVYGCFFVQGKVSSTGFSASRTLNSPLIYFPARISAEDSTYYLSIDHSDLRINRPLLRQLLKPELDSAALETFPSMTWPIAIEDVALLSKWLRDNTVVVESEEVGRWPRLQSLSTEVSKTVSIVSACSLILAERSKGSRGVLHELNQLVNTNYLSPALSSLLGGQPAEFLAKASEPDLIPGLLSQPQLTALNNAAAETVSLISGPPGTGKSYTIAAVAIDRMLHGESVLVVSKSEQAINVVGEKLLDAFNLKQGYVHTPERNFQKSMKEYLDGVLSMGVTPKDNPEEVKQALTKVRHTLDQASHAFQRKLRLSRWISSHLAQTSGDWWRTLTRPLLQWLSGWSSPSALWQYPHQVGQLQAEREALCAQYINAYREQQLQGLLDNKRGELSKFLQALKARNSKTQKERFDQTDFDTVLDAFPIWLVNVNELNNVLPLRPDMFDVVIFDEATQCDMATAIPALQRAKRAVIVGDGKQLRHVSFVSRREQQALFEFCQLDPALEQQYSYRDQSVLDIASDAIQSQKAVCLLDEYYRGKADLISFSNAHFYQDRLKVMRSRPGELIEPALGFTKVDGERARTGRNSEETQRILQHIQSVIEECADALLKPSIGVLSPFREQAQFLEKEILASLSDDTIQAHKLRIDTPYGFQGEERDLMLLSMAIDDRSGRASAYLNREDMFNVAVTRAKERMQVFYSVDPKQLSTDNLFRRYLEHNHLPNANIESDEARCEFANSLAQSLSSSGYQCWLGFEIAGVEIDVLCQKDGRLLGVDLIGFPGDFQDFYDVDTYKSLFRSGISVLPMPYSAWLQDQHGCLNCIDEYFSQSL</sequence>
<comment type="similarity">
    <text evidence="1">Belongs to the DNA2/NAM7 helicase family.</text>
</comment>
<evidence type="ECO:0000313" key="9">
    <source>
        <dbReference type="Proteomes" id="UP001595476"/>
    </source>
</evidence>
<dbReference type="InterPro" id="IPR041677">
    <property type="entry name" value="DNA2/NAM7_AAA_11"/>
</dbReference>
<dbReference type="Gene3D" id="3.40.50.300">
    <property type="entry name" value="P-loop containing nucleotide triphosphate hydrolases"/>
    <property type="match status" value="2"/>
</dbReference>
<dbReference type="EMBL" id="JBHRSZ010000007">
    <property type="protein sequence ID" value="MFC3152808.1"/>
    <property type="molecule type" value="Genomic_DNA"/>
</dbReference>
<evidence type="ECO:0000259" key="7">
    <source>
        <dbReference type="Pfam" id="PF13087"/>
    </source>
</evidence>
<organism evidence="8 9">
    <name type="scientific">Litoribrevibacter euphylliae</name>
    <dbReference type="NCBI Taxonomy" id="1834034"/>
    <lineage>
        <taxon>Bacteria</taxon>
        <taxon>Pseudomonadati</taxon>
        <taxon>Pseudomonadota</taxon>
        <taxon>Gammaproteobacteria</taxon>
        <taxon>Oceanospirillales</taxon>
        <taxon>Oceanospirillaceae</taxon>
        <taxon>Litoribrevibacter</taxon>
    </lineage>
</organism>
<accession>A0ABV7HG40</accession>
<dbReference type="SUPFAM" id="SSF52540">
    <property type="entry name" value="P-loop containing nucleoside triphosphate hydrolases"/>
    <property type="match status" value="1"/>
</dbReference>
<evidence type="ECO:0000259" key="6">
    <source>
        <dbReference type="Pfam" id="PF13086"/>
    </source>
</evidence>
<evidence type="ECO:0000256" key="1">
    <source>
        <dbReference type="ARBA" id="ARBA00007913"/>
    </source>
</evidence>
<feature type="domain" description="DNA2/NAM7 helicase helicase" evidence="6">
    <location>
        <begin position="259"/>
        <end position="552"/>
    </location>
</feature>
<evidence type="ECO:0000256" key="5">
    <source>
        <dbReference type="ARBA" id="ARBA00022840"/>
    </source>
</evidence>
<dbReference type="InterPro" id="IPR027417">
    <property type="entry name" value="P-loop_NTPase"/>
</dbReference>
<evidence type="ECO:0000256" key="3">
    <source>
        <dbReference type="ARBA" id="ARBA00022801"/>
    </source>
</evidence>
<dbReference type="GO" id="GO:0016787">
    <property type="term" value="F:hydrolase activity"/>
    <property type="evidence" value="ECO:0007669"/>
    <property type="project" value="UniProtKB-KW"/>
</dbReference>
<dbReference type="InterPro" id="IPR047187">
    <property type="entry name" value="SF1_C_Upf1"/>
</dbReference>
<dbReference type="Pfam" id="PF13086">
    <property type="entry name" value="AAA_11"/>
    <property type="match status" value="1"/>
</dbReference>
<dbReference type="Proteomes" id="UP001595476">
    <property type="component" value="Unassembled WGS sequence"/>
</dbReference>
<comment type="caution">
    <text evidence="8">The sequence shown here is derived from an EMBL/GenBank/DDBJ whole genome shotgun (WGS) entry which is preliminary data.</text>
</comment>
<dbReference type="RefSeq" id="WP_386722732.1">
    <property type="nucleotide sequence ID" value="NZ_JBHRSZ010000007.1"/>
</dbReference>
<dbReference type="PANTHER" id="PTHR43788">
    <property type="entry name" value="DNA2/NAM7 HELICASE FAMILY MEMBER"/>
    <property type="match status" value="1"/>
</dbReference>
<protein>
    <submittedName>
        <fullName evidence="8">DEAD/DEAH box helicase</fullName>
        <ecNumber evidence="8">3.6.4.-</ecNumber>
    </submittedName>
</protein>
<keyword evidence="2" id="KW-0547">Nucleotide-binding</keyword>
<evidence type="ECO:0000313" key="8">
    <source>
        <dbReference type="EMBL" id="MFC3152808.1"/>
    </source>
</evidence>
<keyword evidence="5" id="KW-0067">ATP-binding</keyword>
<reference evidence="9" key="1">
    <citation type="journal article" date="2019" name="Int. J. Syst. Evol. Microbiol.">
        <title>The Global Catalogue of Microorganisms (GCM) 10K type strain sequencing project: providing services to taxonomists for standard genome sequencing and annotation.</title>
        <authorList>
            <consortium name="The Broad Institute Genomics Platform"/>
            <consortium name="The Broad Institute Genome Sequencing Center for Infectious Disease"/>
            <person name="Wu L."/>
            <person name="Ma J."/>
        </authorList>
    </citation>
    <scope>NUCLEOTIDE SEQUENCE [LARGE SCALE GENOMIC DNA]</scope>
    <source>
        <strain evidence="9">KCTC 52438</strain>
    </source>
</reference>
<name>A0ABV7HG40_9GAMM</name>
<keyword evidence="9" id="KW-1185">Reference proteome</keyword>
<dbReference type="InterPro" id="IPR050534">
    <property type="entry name" value="Coronavir_polyprotein_1ab"/>
</dbReference>
<dbReference type="Pfam" id="PF13087">
    <property type="entry name" value="AAA_12"/>
    <property type="match status" value="1"/>
</dbReference>
<gene>
    <name evidence="8" type="ORF">ACFOEK_17350</name>
</gene>
<dbReference type="InterPro" id="IPR041679">
    <property type="entry name" value="DNA2/NAM7-like_C"/>
</dbReference>
<keyword evidence="3 8" id="KW-0378">Hydrolase</keyword>
<dbReference type="EC" id="3.6.4.-" evidence="8"/>
<dbReference type="GO" id="GO:0004386">
    <property type="term" value="F:helicase activity"/>
    <property type="evidence" value="ECO:0007669"/>
    <property type="project" value="UniProtKB-KW"/>
</dbReference>
<evidence type="ECO:0000256" key="2">
    <source>
        <dbReference type="ARBA" id="ARBA00022741"/>
    </source>
</evidence>
<evidence type="ECO:0000256" key="4">
    <source>
        <dbReference type="ARBA" id="ARBA00022806"/>
    </source>
</evidence>
<dbReference type="PANTHER" id="PTHR43788:SF8">
    <property type="entry name" value="DNA-BINDING PROTEIN SMUBP-2"/>
    <property type="match status" value="1"/>
</dbReference>